<dbReference type="Pfam" id="PF14380">
    <property type="entry name" value="WAK_assoc"/>
    <property type="match status" value="1"/>
</dbReference>
<dbReference type="AlphaFoldDB" id="A0A445JUL9"/>
<dbReference type="GO" id="GO:0106310">
    <property type="term" value="F:protein serine kinase activity"/>
    <property type="evidence" value="ECO:0007669"/>
    <property type="project" value="RHEA"/>
</dbReference>
<dbReference type="InterPro" id="IPR025287">
    <property type="entry name" value="WAK_GUB"/>
</dbReference>
<comment type="catalytic activity">
    <reaction evidence="6">
        <text>L-seryl-[protein] + ATP = O-phospho-L-seryl-[protein] + ADP + H(+)</text>
        <dbReference type="Rhea" id="RHEA:17989"/>
        <dbReference type="Rhea" id="RHEA-COMP:9863"/>
        <dbReference type="Rhea" id="RHEA-COMP:11604"/>
        <dbReference type="ChEBI" id="CHEBI:15378"/>
        <dbReference type="ChEBI" id="CHEBI:29999"/>
        <dbReference type="ChEBI" id="CHEBI:30616"/>
        <dbReference type="ChEBI" id="CHEBI:83421"/>
        <dbReference type="ChEBI" id="CHEBI:456216"/>
        <dbReference type="EC" id="2.7.11.1"/>
    </reaction>
</comment>
<feature type="chain" id="PRO_5018993551" description="non-specific serine/threonine protein kinase" evidence="8">
    <location>
        <begin position="37"/>
        <end position="568"/>
    </location>
</feature>
<keyword evidence="12" id="KW-0808">Transferase</keyword>
<dbReference type="Pfam" id="PF14223">
    <property type="entry name" value="Retrotran_gag_2"/>
    <property type="match status" value="1"/>
</dbReference>
<keyword evidence="3 8" id="KW-0732">Signal</keyword>
<evidence type="ECO:0000256" key="1">
    <source>
        <dbReference type="ARBA" id="ARBA00004167"/>
    </source>
</evidence>
<keyword evidence="12" id="KW-0675">Receptor</keyword>
<dbReference type="PANTHER" id="PTHR33138:SF74">
    <property type="entry name" value="WALL-ASSOCIATED RECEPTOR KINASE, GALACTURONAN-BINDING DOMAIN-CONTAINING PROTEIN-RELATED"/>
    <property type="match status" value="1"/>
</dbReference>
<evidence type="ECO:0000259" key="10">
    <source>
        <dbReference type="Pfam" id="PF14380"/>
    </source>
</evidence>
<gene>
    <name evidence="12" type="ORF">D0Y65_017358</name>
</gene>
<evidence type="ECO:0000256" key="2">
    <source>
        <dbReference type="ARBA" id="ARBA00012513"/>
    </source>
</evidence>
<comment type="caution">
    <text evidence="12">The sequence shown here is derived from an EMBL/GenBank/DDBJ whole genome shotgun (WGS) entry which is preliminary data.</text>
</comment>
<comment type="catalytic activity">
    <reaction evidence="5">
        <text>L-threonyl-[protein] + ATP = O-phospho-L-threonyl-[protein] + ADP + H(+)</text>
        <dbReference type="Rhea" id="RHEA:46608"/>
        <dbReference type="Rhea" id="RHEA-COMP:11060"/>
        <dbReference type="Rhea" id="RHEA-COMP:11605"/>
        <dbReference type="ChEBI" id="CHEBI:15378"/>
        <dbReference type="ChEBI" id="CHEBI:30013"/>
        <dbReference type="ChEBI" id="CHEBI:30616"/>
        <dbReference type="ChEBI" id="CHEBI:61977"/>
        <dbReference type="ChEBI" id="CHEBI:456216"/>
        <dbReference type="EC" id="2.7.11.1"/>
    </reaction>
</comment>
<feature type="domain" description="Wall-associated receptor kinase galacturonan-binding" evidence="9">
    <location>
        <begin position="43"/>
        <end position="110"/>
    </location>
</feature>
<feature type="compositionally biased region" description="Polar residues" evidence="7">
    <location>
        <begin position="421"/>
        <end position="430"/>
    </location>
</feature>
<feature type="domain" description="Retrovirus-related Pol polyprotein from transposon TNT 1-94-like beta-barrel" evidence="11">
    <location>
        <begin position="468"/>
        <end position="512"/>
    </location>
</feature>
<sequence>MRARETMDCKEHIPMLRTVVLTVSWLLLITLLYCEAAYNYSECKEQTYKCGSLINISYPFWGHDQRDSECGGGDLFELKCYDDDTTLLIGSQNYTVKEINIATYTMRLVRTDLARDVCSPQFGDTYLNPTLFSYPPEVHNVTIFYDCTPITNPQFPNSITCGYAVPNIGEGFQYSLIEQCKRRLHVPTDDPEVDYGGGKNSAVEKALDKGFEVKYTVSQDCTTCLGSEGNCSRHDAHFYQNLCHYCPDGSHALHCSKSFGSLRERRRLRKGNFYHLQHFLEFPKMKAILGYQEVAKIVEEGFSVHTTDATDVQKALCKEYEKKDYKATILLQQCVDVAHFEKITGAATSREVWQILEKCNKGAEQLKKVEELQGSIEAHELRLIERGSERSSDHQALEAYTSKRGGHNFKGHFRECTTLTSHTNHQGSQSHGDHQAHMAKEENEASSEEQPLMLMMITNPKSYNNEVWYIDSGCSDHMTGHRDWIVNFNPKKKSTMKFEDNRTTQAEGSGNLLEKGCLVNSVKGSLEIHEKAKRLVMKAPLAKNRTFKVSLNTIESQGLSTATLSDES</sequence>
<evidence type="ECO:0000256" key="3">
    <source>
        <dbReference type="ARBA" id="ARBA00022729"/>
    </source>
</evidence>
<dbReference type="GO" id="GO:0030247">
    <property type="term" value="F:polysaccharide binding"/>
    <property type="evidence" value="ECO:0007669"/>
    <property type="project" value="InterPro"/>
</dbReference>
<dbReference type="InterPro" id="IPR054722">
    <property type="entry name" value="PolX-like_BBD"/>
</dbReference>
<dbReference type="PANTHER" id="PTHR33138">
    <property type="entry name" value="OS01G0690200 PROTEIN"/>
    <property type="match status" value="1"/>
</dbReference>
<organism evidence="12 13">
    <name type="scientific">Glycine soja</name>
    <name type="common">Wild soybean</name>
    <dbReference type="NCBI Taxonomy" id="3848"/>
    <lineage>
        <taxon>Eukaryota</taxon>
        <taxon>Viridiplantae</taxon>
        <taxon>Streptophyta</taxon>
        <taxon>Embryophyta</taxon>
        <taxon>Tracheophyta</taxon>
        <taxon>Spermatophyta</taxon>
        <taxon>Magnoliopsida</taxon>
        <taxon>eudicotyledons</taxon>
        <taxon>Gunneridae</taxon>
        <taxon>Pentapetalae</taxon>
        <taxon>rosids</taxon>
        <taxon>fabids</taxon>
        <taxon>Fabales</taxon>
        <taxon>Fabaceae</taxon>
        <taxon>Papilionoideae</taxon>
        <taxon>50 kb inversion clade</taxon>
        <taxon>NPAAA clade</taxon>
        <taxon>indigoferoid/millettioid clade</taxon>
        <taxon>Phaseoleae</taxon>
        <taxon>Glycine</taxon>
        <taxon>Glycine subgen. Soja</taxon>
    </lineage>
</organism>
<dbReference type="GO" id="GO:0004674">
    <property type="term" value="F:protein serine/threonine kinase activity"/>
    <property type="evidence" value="ECO:0007669"/>
    <property type="project" value="UniProtKB-EC"/>
</dbReference>
<dbReference type="EC" id="2.7.11.1" evidence="2"/>
<evidence type="ECO:0000256" key="8">
    <source>
        <dbReference type="SAM" id="SignalP"/>
    </source>
</evidence>
<dbReference type="Pfam" id="PF13947">
    <property type="entry name" value="GUB_WAK_bind"/>
    <property type="match status" value="1"/>
</dbReference>
<evidence type="ECO:0000259" key="9">
    <source>
        <dbReference type="Pfam" id="PF13947"/>
    </source>
</evidence>
<name>A0A445JUL9_GLYSO</name>
<evidence type="ECO:0000256" key="7">
    <source>
        <dbReference type="SAM" id="MobiDB-lite"/>
    </source>
</evidence>
<protein>
    <recommendedName>
        <fullName evidence="2">non-specific serine/threonine protein kinase</fullName>
        <ecNumber evidence="2">2.7.11.1</ecNumber>
    </recommendedName>
</protein>
<feature type="signal peptide" evidence="8">
    <location>
        <begin position="1"/>
        <end position="36"/>
    </location>
</feature>
<reference evidence="12 13" key="1">
    <citation type="submission" date="2018-09" db="EMBL/GenBank/DDBJ databases">
        <title>A high-quality reference genome of wild soybean provides a powerful tool to mine soybean genomes.</title>
        <authorList>
            <person name="Xie M."/>
            <person name="Chung C.Y.L."/>
            <person name="Li M.-W."/>
            <person name="Wong F.-L."/>
            <person name="Chan T.-F."/>
            <person name="Lam H.-M."/>
        </authorList>
    </citation>
    <scope>NUCLEOTIDE SEQUENCE [LARGE SCALE GENOMIC DNA]</scope>
    <source>
        <strain evidence="13">cv. W05</strain>
        <tissue evidence="12">Hypocotyl of etiolated seedlings</tissue>
    </source>
</reference>
<feature type="domain" description="Wall-associated receptor kinase C-terminal" evidence="10">
    <location>
        <begin position="174"/>
        <end position="248"/>
    </location>
</feature>
<evidence type="ECO:0000256" key="5">
    <source>
        <dbReference type="ARBA" id="ARBA00047899"/>
    </source>
</evidence>
<dbReference type="GO" id="GO:0016020">
    <property type="term" value="C:membrane"/>
    <property type="evidence" value="ECO:0007669"/>
    <property type="project" value="UniProtKB-SubCell"/>
</dbReference>
<dbReference type="EMBL" id="QZWG01000007">
    <property type="protein sequence ID" value="RZC02172.1"/>
    <property type="molecule type" value="Genomic_DNA"/>
</dbReference>
<feature type="compositionally biased region" description="Basic and acidic residues" evidence="7">
    <location>
        <begin position="431"/>
        <end position="443"/>
    </location>
</feature>
<comment type="subcellular location">
    <subcellularLocation>
        <location evidence="1">Membrane</location>
        <topology evidence="1">Single-pass membrane protein</topology>
    </subcellularLocation>
</comment>
<keyword evidence="13" id="KW-1185">Reference proteome</keyword>
<dbReference type="Pfam" id="PF22936">
    <property type="entry name" value="Pol_BBD"/>
    <property type="match status" value="1"/>
</dbReference>
<keyword evidence="4" id="KW-0325">Glycoprotein</keyword>
<evidence type="ECO:0000313" key="13">
    <source>
        <dbReference type="Proteomes" id="UP000289340"/>
    </source>
</evidence>
<dbReference type="InterPro" id="IPR032872">
    <property type="entry name" value="WAK_assoc_C"/>
</dbReference>
<evidence type="ECO:0000256" key="4">
    <source>
        <dbReference type="ARBA" id="ARBA00023180"/>
    </source>
</evidence>
<keyword evidence="12" id="KW-0418">Kinase</keyword>
<feature type="region of interest" description="Disordered" evidence="7">
    <location>
        <begin position="421"/>
        <end position="448"/>
    </location>
</feature>
<proteinExistence type="predicted"/>
<accession>A0A445JUL9</accession>
<dbReference type="Proteomes" id="UP000289340">
    <property type="component" value="Chromosome 7"/>
</dbReference>
<evidence type="ECO:0000313" key="12">
    <source>
        <dbReference type="EMBL" id="RZC02172.1"/>
    </source>
</evidence>
<evidence type="ECO:0000256" key="6">
    <source>
        <dbReference type="ARBA" id="ARBA00048679"/>
    </source>
</evidence>
<evidence type="ECO:0000259" key="11">
    <source>
        <dbReference type="Pfam" id="PF22936"/>
    </source>
</evidence>